<dbReference type="Proteomes" id="UP000075517">
    <property type="component" value="Unassembled WGS sequence"/>
</dbReference>
<reference evidence="1 2" key="1">
    <citation type="submission" date="2016-01" db="EMBL/GenBank/DDBJ databases">
        <title>Draft Genome Sequences of Seven Thermophilic Sporeformers Isolated from Foods.</title>
        <authorList>
            <person name="Berendsen E.M."/>
            <person name="Wells-Bennik M.H."/>
            <person name="Krawcyk A.O."/>
            <person name="De Jong A."/>
            <person name="Holsappel S."/>
            <person name="Eijlander R.T."/>
            <person name="Kuipers O.P."/>
        </authorList>
    </citation>
    <scope>NUCLEOTIDE SEQUENCE [LARGE SCALE GENOMIC DNA]</scope>
    <source>
        <strain evidence="1 2">B4114</strain>
    </source>
</reference>
<evidence type="ECO:0000313" key="1">
    <source>
        <dbReference type="EMBL" id="KYD33337.1"/>
    </source>
</evidence>
<dbReference type="PATRIC" id="fig|1422.17.peg.655"/>
<name>A0A150N9F0_GEOSE</name>
<proteinExistence type="predicted"/>
<gene>
    <name evidence="1" type="ORF">B4114_0947</name>
</gene>
<evidence type="ECO:0008006" key="3">
    <source>
        <dbReference type="Google" id="ProtNLM"/>
    </source>
</evidence>
<protein>
    <recommendedName>
        <fullName evidence="3">Cytosolic protein</fullName>
    </recommendedName>
</protein>
<organism evidence="1 2">
    <name type="scientific">Geobacillus stearothermophilus</name>
    <name type="common">Bacillus stearothermophilus</name>
    <dbReference type="NCBI Taxonomy" id="1422"/>
    <lineage>
        <taxon>Bacteria</taxon>
        <taxon>Bacillati</taxon>
        <taxon>Bacillota</taxon>
        <taxon>Bacilli</taxon>
        <taxon>Bacillales</taxon>
        <taxon>Anoxybacillaceae</taxon>
        <taxon>Geobacillus</taxon>
    </lineage>
</organism>
<dbReference type="RefSeq" id="WP_061580840.1">
    <property type="nucleotide sequence ID" value="NZ_LQYY01000091.1"/>
</dbReference>
<evidence type="ECO:0000313" key="2">
    <source>
        <dbReference type="Proteomes" id="UP000075517"/>
    </source>
</evidence>
<comment type="caution">
    <text evidence="1">The sequence shown here is derived from an EMBL/GenBank/DDBJ whole genome shotgun (WGS) entry which is preliminary data.</text>
</comment>
<dbReference type="EMBL" id="LQYY01000091">
    <property type="protein sequence ID" value="KYD33337.1"/>
    <property type="molecule type" value="Genomic_DNA"/>
</dbReference>
<sequence length="517" mass="56147">MVERMERTVPVAAVRDAASSGQFRPGQAVVGRIERVEEAETGERTALVRTGGRLVRARLEAPLAAGRTYLFEIKESGSNVYWKAVALSEPEQAVPREDVVRRWQQAWKLPEAALPVLRQALKAGAAVTKEEAAELAAAVRKTGRPADAEEVLAYLFHRRLPPSPAVFRALWAARTGEPLAVQLERLKAVFTERSSGPMAPVFKQAADRLLSPPLFAYEAAVRLLLTAEEGAEGPAHALLFRLGLVPLPAGRMATIQNAMQQRQFAEVGKLLGLTDEEAFFARFAAVDAACKSGALSEAEAKLWTSVRTAGDPALSLFHWLRRIAGRLGLEDEAMLAEALKTRGAPPMAPSLRRLLLHLLGGAGSKEAEAAAEAFLDRLDGMAVIAGSDGPVGHIWISFPLPLGGRNHDFSVYWQGRRKDGGALDPDYSRIVCSVTLEQLGGILIDMRVQRRIVHISLFHDDPRLPELAHRFAPLVKERLQAHGYLLSGIDVKAAEASPPAPSVLPFAGCSSEVDWRV</sequence>
<accession>A0A150N9F0</accession>
<dbReference type="AlphaFoldDB" id="A0A150N9F0"/>